<dbReference type="PANTHER" id="PTHR47649:SF1">
    <property type="entry name" value="RIBONUCLEASE D"/>
    <property type="match status" value="1"/>
</dbReference>
<organism evidence="3">
    <name type="scientific">freshwater metagenome</name>
    <dbReference type="NCBI Taxonomy" id="449393"/>
    <lineage>
        <taxon>unclassified sequences</taxon>
        <taxon>metagenomes</taxon>
        <taxon>ecological metagenomes</taxon>
    </lineage>
</organism>
<accession>A0A6J6C1Z2</accession>
<dbReference type="Pfam" id="PF00570">
    <property type="entry name" value="HRDC"/>
    <property type="match status" value="1"/>
</dbReference>
<dbReference type="InterPro" id="IPR002562">
    <property type="entry name" value="3'-5'_exonuclease_dom"/>
</dbReference>
<dbReference type="CDD" id="cd06142">
    <property type="entry name" value="RNaseD_exo"/>
    <property type="match status" value="1"/>
</dbReference>
<dbReference type="Pfam" id="PF01612">
    <property type="entry name" value="DNA_pol_A_exo1"/>
    <property type="match status" value="1"/>
</dbReference>
<dbReference type="SUPFAM" id="SSF47819">
    <property type="entry name" value="HRDC-like"/>
    <property type="match status" value="1"/>
</dbReference>
<dbReference type="InterPro" id="IPR041605">
    <property type="entry name" value="Exo_C"/>
</dbReference>
<evidence type="ECO:0000256" key="1">
    <source>
        <dbReference type="SAM" id="MobiDB-lite"/>
    </source>
</evidence>
<name>A0A6J6C1Z2_9ZZZZ</name>
<dbReference type="InterPro" id="IPR012337">
    <property type="entry name" value="RNaseH-like_sf"/>
</dbReference>
<sequence length="430" mass="46752">MTTTDSSPEAVDLPLLEPSGGVPPVLNRPDEIAAAADAISRGHGPVAIDAERASGYRYGQRAYLVQIKRAGSGSFLIDPIGLPDLKQIHDAIGSAEWILHAASQDLPCLLELGMSPTTLFDTELAGRIAGKARVGLGPLVEEVLGLRLEKGHGAADWSTRPLPDPWLRYAVLDVEVLIELRDALARDLDDQGKTRWAHEEFHSIVTAPPPPPRVDPWRRVSGLHRVRQPQGLAIVRQMWHARDEIAQQRDIAPGRILQDVGIVEVALAVPTTDEQLFKLPGFRGRGAQRNARKWLSAIATATALPSDQWPKNSVPSDGPPPARTWADKNKEAALRLSAARHAVSVLSDKHSIAVENLLTPDYLRRLCWTPPWSDDQAPDRGPADAFLSQLGARPWQRELVLEPVLEAIAVASQTGVAPVTEPPAEPSEPT</sequence>
<dbReference type="PROSITE" id="PS50967">
    <property type="entry name" value="HRDC"/>
    <property type="match status" value="1"/>
</dbReference>
<dbReference type="InterPro" id="IPR051086">
    <property type="entry name" value="RNase_D-like"/>
</dbReference>
<dbReference type="GO" id="GO:0000166">
    <property type="term" value="F:nucleotide binding"/>
    <property type="evidence" value="ECO:0007669"/>
    <property type="project" value="InterPro"/>
</dbReference>
<dbReference type="PANTHER" id="PTHR47649">
    <property type="entry name" value="RIBONUCLEASE D"/>
    <property type="match status" value="1"/>
</dbReference>
<gene>
    <name evidence="3" type="ORF">UFOPK1446_00657</name>
</gene>
<dbReference type="GO" id="GO:0003676">
    <property type="term" value="F:nucleic acid binding"/>
    <property type="evidence" value="ECO:0007669"/>
    <property type="project" value="InterPro"/>
</dbReference>
<evidence type="ECO:0000259" key="2">
    <source>
        <dbReference type="PROSITE" id="PS50967"/>
    </source>
</evidence>
<feature type="domain" description="HRDC" evidence="2">
    <location>
        <begin position="228"/>
        <end position="308"/>
    </location>
</feature>
<dbReference type="SMART" id="SM00341">
    <property type="entry name" value="HRDC"/>
    <property type="match status" value="1"/>
</dbReference>
<dbReference type="SUPFAM" id="SSF53098">
    <property type="entry name" value="Ribonuclease H-like"/>
    <property type="match status" value="1"/>
</dbReference>
<dbReference type="GO" id="GO:0008408">
    <property type="term" value="F:3'-5' exonuclease activity"/>
    <property type="evidence" value="ECO:0007669"/>
    <property type="project" value="InterPro"/>
</dbReference>
<evidence type="ECO:0000313" key="3">
    <source>
        <dbReference type="EMBL" id="CAB4545164.1"/>
    </source>
</evidence>
<dbReference type="SMART" id="SM00474">
    <property type="entry name" value="35EXOc"/>
    <property type="match status" value="1"/>
</dbReference>
<dbReference type="InterPro" id="IPR036397">
    <property type="entry name" value="RNaseH_sf"/>
</dbReference>
<dbReference type="GO" id="GO:0006139">
    <property type="term" value="P:nucleobase-containing compound metabolic process"/>
    <property type="evidence" value="ECO:0007669"/>
    <property type="project" value="InterPro"/>
</dbReference>
<dbReference type="AlphaFoldDB" id="A0A6J6C1Z2"/>
<dbReference type="InterPro" id="IPR044876">
    <property type="entry name" value="HRDC_dom_sf"/>
</dbReference>
<dbReference type="Gene3D" id="3.30.420.10">
    <property type="entry name" value="Ribonuclease H-like superfamily/Ribonuclease H"/>
    <property type="match status" value="1"/>
</dbReference>
<reference evidence="3" key="1">
    <citation type="submission" date="2020-05" db="EMBL/GenBank/DDBJ databases">
        <authorList>
            <person name="Chiriac C."/>
            <person name="Salcher M."/>
            <person name="Ghai R."/>
            <person name="Kavagutti S V."/>
        </authorList>
    </citation>
    <scope>NUCLEOTIDE SEQUENCE</scope>
</reference>
<dbReference type="Gene3D" id="1.10.150.80">
    <property type="entry name" value="HRDC domain"/>
    <property type="match status" value="2"/>
</dbReference>
<protein>
    <submittedName>
        <fullName evidence="3">Unannotated protein</fullName>
    </submittedName>
</protein>
<dbReference type="EMBL" id="CAEZSO010000117">
    <property type="protein sequence ID" value="CAB4545164.1"/>
    <property type="molecule type" value="Genomic_DNA"/>
</dbReference>
<proteinExistence type="predicted"/>
<dbReference type="Pfam" id="PF18305">
    <property type="entry name" value="DNA_pol_A_exoN"/>
    <property type="match status" value="1"/>
</dbReference>
<dbReference type="InterPro" id="IPR010997">
    <property type="entry name" value="HRDC-like_sf"/>
</dbReference>
<dbReference type="InterPro" id="IPR002121">
    <property type="entry name" value="HRDC_dom"/>
</dbReference>
<feature type="region of interest" description="Disordered" evidence="1">
    <location>
        <begin position="1"/>
        <end position="20"/>
    </location>
</feature>